<feature type="compositionally biased region" description="Polar residues" evidence="2">
    <location>
        <begin position="165"/>
        <end position="174"/>
    </location>
</feature>
<dbReference type="OrthoDB" id="197419at2759"/>
<dbReference type="PANTHER" id="PTHR22958:SF1">
    <property type="entry name" value="GLYCEROPHOSPHOCHOLINE PHOSPHODIESTERASE GPCPD1"/>
    <property type="match status" value="1"/>
</dbReference>
<comment type="caution">
    <text evidence="4">The sequence shown here is derived from an EMBL/GenBank/DDBJ whole genome shotgun (WGS) entry which is preliminary data.</text>
</comment>
<dbReference type="Gene3D" id="3.20.20.190">
    <property type="entry name" value="Phosphatidylinositol (PI) phosphodiesterase"/>
    <property type="match status" value="2"/>
</dbReference>
<dbReference type="InterPro" id="IPR051578">
    <property type="entry name" value="GDPD"/>
</dbReference>
<dbReference type="EMBL" id="JANBQB010001204">
    <property type="protein sequence ID" value="KAJ1971916.1"/>
    <property type="molecule type" value="Genomic_DNA"/>
</dbReference>
<dbReference type="PROSITE" id="PS51704">
    <property type="entry name" value="GP_PDE"/>
    <property type="match status" value="1"/>
</dbReference>
<dbReference type="SUPFAM" id="SSF51695">
    <property type="entry name" value="PLC-like phosphodiesterases"/>
    <property type="match status" value="1"/>
</dbReference>
<keyword evidence="5" id="KW-1185">Reference proteome</keyword>
<dbReference type="PANTHER" id="PTHR22958">
    <property type="entry name" value="GLYCEROPHOSPHORYL DIESTER PHOSPHODIESTERASE"/>
    <property type="match status" value="1"/>
</dbReference>
<dbReference type="CDD" id="cd08572">
    <property type="entry name" value="GDPD_GDE5_like"/>
    <property type="match status" value="1"/>
</dbReference>
<keyword evidence="1 4" id="KW-0378">Hydrolase</keyword>
<evidence type="ECO:0000313" key="5">
    <source>
        <dbReference type="Proteomes" id="UP001151582"/>
    </source>
</evidence>
<gene>
    <name evidence="4" type="primary">GDE1_2</name>
    <name evidence="4" type="ORF">H4R34_005585</name>
</gene>
<evidence type="ECO:0000256" key="2">
    <source>
        <dbReference type="SAM" id="MobiDB-lite"/>
    </source>
</evidence>
<dbReference type="PROSITE" id="PS50007">
    <property type="entry name" value="PIPLC_X_DOMAIN"/>
    <property type="match status" value="1"/>
</dbReference>
<name>A0A9W8E707_9FUNG</name>
<reference evidence="4" key="1">
    <citation type="submission" date="2022-07" db="EMBL/GenBank/DDBJ databases">
        <title>Phylogenomic reconstructions and comparative analyses of Kickxellomycotina fungi.</title>
        <authorList>
            <person name="Reynolds N.K."/>
            <person name="Stajich J.E."/>
            <person name="Barry K."/>
            <person name="Grigoriev I.V."/>
            <person name="Crous P."/>
            <person name="Smith M.E."/>
        </authorList>
    </citation>
    <scope>NUCLEOTIDE SEQUENCE</scope>
    <source>
        <strain evidence="4">RSA 567</strain>
    </source>
</reference>
<dbReference type="GO" id="GO:0047389">
    <property type="term" value="F:glycerophosphocholine phosphodiesterase activity"/>
    <property type="evidence" value="ECO:0007669"/>
    <property type="project" value="TreeGrafter"/>
</dbReference>
<dbReference type="InterPro" id="IPR017946">
    <property type="entry name" value="PLC-like_Pdiesterase_TIM-brl"/>
</dbReference>
<accession>A0A9W8E707</accession>
<organism evidence="4 5">
    <name type="scientific">Dimargaris verticillata</name>
    <dbReference type="NCBI Taxonomy" id="2761393"/>
    <lineage>
        <taxon>Eukaryota</taxon>
        <taxon>Fungi</taxon>
        <taxon>Fungi incertae sedis</taxon>
        <taxon>Zoopagomycota</taxon>
        <taxon>Kickxellomycotina</taxon>
        <taxon>Dimargaritomycetes</taxon>
        <taxon>Dimargaritales</taxon>
        <taxon>Dimargaritaceae</taxon>
        <taxon>Dimargaris</taxon>
    </lineage>
</organism>
<dbReference type="InterPro" id="IPR030395">
    <property type="entry name" value="GP_PDE_dom"/>
</dbReference>
<dbReference type="EC" id="3.1.4.46" evidence="4"/>
<evidence type="ECO:0000259" key="3">
    <source>
        <dbReference type="PROSITE" id="PS51704"/>
    </source>
</evidence>
<dbReference type="GO" id="GO:0046475">
    <property type="term" value="P:glycerophospholipid catabolic process"/>
    <property type="evidence" value="ECO:0007669"/>
    <property type="project" value="TreeGrafter"/>
</dbReference>
<dbReference type="GO" id="GO:0008889">
    <property type="term" value="F:glycerophosphodiester phosphodiesterase activity"/>
    <property type="evidence" value="ECO:0007669"/>
    <property type="project" value="UniProtKB-EC"/>
</dbReference>
<dbReference type="AlphaFoldDB" id="A0A9W8E707"/>
<protein>
    <submittedName>
        <fullName evidence="4">Glycerophosphocholine phosphodiesterase</fullName>
        <ecNumber evidence="4">3.1.4.46</ecNumber>
    </submittedName>
</protein>
<evidence type="ECO:0000313" key="4">
    <source>
        <dbReference type="EMBL" id="KAJ1971916.1"/>
    </source>
</evidence>
<dbReference type="Pfam" id="PF03009">
    <property type="entry name" value="GDPD"/>
    <property type="match status" value="2"/>
</dbReference>
<feature type="domain" description="GP-PDE" evidence="3">
    <location>
        <begin position="1"/>
        <end position="404"/>
    </location>
</feature>
<sequence>MNHDTTGGSHLQVGENTVLSFVTAANLGAEYVEFDVQLTKDRVPVLYHDWTVTETGLGVPVHSLTCNEFLALRPHKHSNRRQGHADPSMAFGGQETKRQAGIAMNVVDTVPGPRRAITSPPKAIPGSQPPPIKPLPRTNRSNSISAHYRPASPNLDPKAVKHSVSGRTDSPEQGTTSRSVSPASSTASHLIEDERVRNILHEELDKIIKGKGLPKKVKGNNAQTIQAPFTTLKEAFQQVPAHIGFNIEVKYPMKCEARGAEVWSHLELNQFVDSILDVVYTHAQQRSVIFSSFHPDICLMLNLKQPNFPVFFLTDGGYFDYVDARCNSLQEAVRFAKNAGLLGIVSVSTLVLQAPVLAPAIKEQGLLLFTYGTLNNNVACVQLQKELDVDAVIVDSVMAVRKSLQDN</sequence>
<proteinExistence type="predicted"/>
<dbReference type="Proteomes" id="UP001151582">
    <property type="component" value="Unassembled WGS sequence"/>
</dbReference>
<feature type="compositionally biased region" description="Low complexity" evidence="2">
    <location>
        <begin position="175"/>
        <end position="188"/>
    </location>
</feature>
<feature type="region of interest" description="Disordered" evidence="2">
    <location>
        <begin position="109"/>
        <end position="194"/>
    </location>
</feature>
<evidence type="ECO:0000256" key="1">
    <source>
        <dbReference type="ARBA" id="ARBA00022801"/>
    </source>
</evidence>